<dbReference type="PANTHER" id="PTHR34075:SF5">
    <property type="entry name" value="BLR3430 PROTEIN"/>
    <property type="match status" value="1"/>
</dbReference>
<dbReference type="Gene3D" id="6.10.30.10">
    <property type="match status" value="1"/>
</dbReference>
<feature type="domain" description="ChsH2 C-terminal OB-fold" evidence="1">
    <location>
        <begin position="65"/>
        <end position="128"/>
    </location>
</feature>
<organism evidence="3 4">
    <name type="scientific">Nocardioides yefusunii</name>
    <dbReference type="NCBI Taxonomy" id="2500546"/>
    <lineage>
        <taxon>Bacteria</taxon>
        <taxon>Bacillati</taxon>
        <taxon>Actinomycetota</taxon>
        <taxon>Actinomycetes</taxon>
        <taxon>Propionibacteriales</taxon>
        <taxon>Nocardioidaceae</taxon>
        <taxon>Nocardioides</taxon>
    </lineage>
</organism>
<dbReference type="Proteomes" id="UP001596098">
    <property type="component" value="Unassembled WGS sequence"/>
</dbReference>
<sequence length="143" mass="15403">MTAADTALNWVPGTVPPADEVSAPFWDATREHTYTVQSCTSCEHVQYPPKALCTGCGSMDHLTQVPSAGAGTVDTFTVIHRGPRPELVVPYTVARVRLAEGPIVLTRLEPAVPGESGWAIGDRVSLDWVDLPDGRALPYHRQA</sequence>
<dbReference type="EMBL" id="JBHSQI010000008">
    <property type="protein sequence ID" value="MFC6154685.1"/>
    <property type="molecule type" value="Genomic_DNA"/>
</dbReference>
<dbReference type="PANTHER" id="PTHR34075">
    <property type="entry name" value="BLR3430 PROTEIN"/>
    <property type="match status" value="1"/>
</dbReference>
<evidence type="ECO:0000259" key="1">
    <source>
        <dbReference type="Pfam" id="PF01796"/>
    </source>
</evidence>
<dbReference type="Pfam" id="PF12172">
    <property type="entry name" value="zf-ChsH2"/>
    <property type="match status" value="1"/>
</dbReference>
<reference evidence="4" key="1">
    <citation type="journal article" date="2019" name="Int. J. Syst. Evol. Microbiol.">
        <title>The Global Catalogue of Microorganisms (GCM) 10K type strain sequencing project: providing services to taxonomists for standard genome sequencing and annotation.</title>
        <authorList>
            <consortium name="The Broad Institute Genomics Platform"/>
            <consortium name="The Broad Institute Genome Sequencing Center for Infectious Disease"/>
            <person name="Wu L."/>
            <person name="Ma J."/>
        </authorList>
    </citation>
    <scope>NUCLEOTIDE SEQUENCE [LARGE SCALE GENOMIC DNA]</scope>
    <source>
        <strain evidence="4">DFY28</strain>
    </source>
</reference>
<dbReference type="InterPro" id="IPR052513">
    <property type="entry name" value="Thioester_dehydratase-like"/>
</dbReference>
<proteinExistence type="predicted"/>
<keyword evidence="4" id="KW-1185">Reference proteome</keyword>
<feature type="domain" description="ChsH2 rubredoxin-like zinc ribbon" evidence="2">
    <location>
        <begin position="26"/>
        <end position="58"/>
    </location>
</feature>
<dbReference type="RefSeq" id="WP_128220914.1">
    <property type="nucleotide sequence ID" value="NZ_CP034929.1"/>
</dbReference>
<evidence type="ECO:0000259" key="2">
    <source>
        <dbReference type="Pfam" id="PF12172"/>
    </source>
</evidence>
<dbReference type="InterPro" id="IPR002878">
    <property type="entry name" value="ChsH2_C"/>
</dbReference>
<accession>A0ABW1R3K6</accession>
<evidence type="ECO:0000313" key="3">
    <source>
        <dbReference type="EMBL" id="MFC6154685.1"/>
    </source>
</evidence>
<name>A0ABW1R3K6_9ACTN</name>
<dbReference type="InterPro" id="IPR012340">
    <property type="entry name" value="NA-bd_OB-fold"/>
</dbReference>
<dbReference type="InterPro" id="IPR022002">
    <property type="entry name" value="ChsH2_Znr"/>
</dbReference>
<protein>
    <submittedName>
        <fullName evidence="3">Zn-ribbon domain-containing OB-fold protein</fullName>
    </submittedName>
</protein>
<comment type="caution">
    <text evidence="3">The sequence shown here is derived from an EMBL/GenBank/DDBJ whole genome shotgun (WGS) entry which is preliminary data.</text>
</comment>
<dbReference type="Pfam" id="PF01796">
    <property type="entry name" value="OB_ChsH2_C"/>
    <property type="match status" value="1"/>
</dbReference>
<dbReference type="SUPFAM" id="SSF50249">
    <property type="entry name" value="Nucleic acid-binding proteins"/>
    <property type="match status" value="1"/>
</dbReference>
<evidence type="ECO:0000313" key="4">
    <source>
        <dbReference type="Proteomes" id="UP001596098"/>
    </source>
</evidence>
<gene>
    <name evidence="3" type="ORF">ACFPWU_13535</name>
</gene>